<evidence type="ECO:0000256" key="3">
    <source>
        <dbReference type="ARBA" id="ARBA00012438"/>
    </source>
</evidence>
<comment type="subcellular location">
    <subcellularLocation>
        <location evidence="2">Cell membrane</location>
        <topology evidence="2">Multi-pass membrane protein</topology>
    </subcellularLocation>
</comment>
<dbReference type="CDD" id="cd00082">
    <property type="entry name" value="HisKA"/>
    <property type="match status" value="1"/>
</dbReference>
<comment type="catalytic activity">
    <reaction evidence="1">
        <text>ATP + protein L-histidine = ADP + protein N-phospho-L-histidine.</text>
        <dbReference type="EC" id="2.7.13.3"/>
    </reaction>
</comment>
<evidence type="ECO:0000313" key="15">
    <source>
        <dbReference type="EMBL" id="SFE83705.1"/>
    </source>
</evidence>
<evidence type="ECO:0000256" key="4">
    <source>
        <dbReference type="ARBA" id="ARBA00022475"/>
    </source>
</evidence>
<dbReference type="EC" id="2.7.13.3" evidence="3"/>
<evidence type="ECO:0000256" key="5">
    <source>
        <dbReference type="ARBA" id="ARBA00022679"/>
    </source>
</evidence>
<evidence type="ECO:0000256" key="7">
    <source>
        <dbReference type="ARBA" id="ARBA00022741"/>
    </source>
</evidence>
<keyword evidence="9" id="KW-0067">ATP-binding</keyword>
<keyword evidence="11" id="KW-0902">Two-component regulatory system</keyword>
<dbReference type="InterPro" id="IPR050351">
    <property type="entry name" value="BphY/WalK/GraS-like"/>
</dbReference>
<dbReference type="STRING" id="930128.SAMN05192532_104295"/>
<dbReference type="GO" id="GO:0004721">
    <property type="term" value="F:phosphoprotein phosphatase activity"/>
    <property type="evidence" value="ECO:0007669"/>
    <property type="project" value="TreeGrafter"/>
</dbReference>
<reference evidence="15 16" key="1">
    <citation type="submission" date="2016-10" db="EMBL/GenBank/DDBJ databases">
        <authorList>
            <person name="de Groot N.N."/>
        </authorList>
    </citation>
    <scope>NUCLEOTIDE SEQUENCE [LARGE SCALE GENOMIC DNA]</scope>
    <source>
        <strain evidence="15 16">DSM 23995</strain>
    </source>
</reference>
<dbReference type="GO" id="GO:0016036">
    <property type="term" value="P:cellular response to phosphate starvation"/>
    <property type="evidence" value="ECO:0007669"/>
    <property type="project" value="TreeGrafter"/>
</dbReference>
<keyword evidence="8 15" id="KW-0418">Kinase</keyword>
<evidence type="ECO:0000256" key="12">
    <source>
        <dbReference type="ARBA" id="ARBA00023136"/>
    </source>
</evidence>
<dbReference type="InterPro" id="IPR036890">
    <property type="entry name" value="HATPase_C_sf"/>
</dbReference>
<keyword evidence="4" id="KW-1003">Cell membrane</keyword>
<organism evidence="15 16">
    <name type="scientific">Alteribacillus iranensis</name>
    <dbReference type="NCBI Taxonomy" id="930128"/>
    <lineage>
        <taxon>Bacteria</taxon>
        <taxon>Bacillati</taxon>
        <taxon>Bacillota</taxon>
        <taxon>Bacilli</taxon>
        <taxon>Bacillales</taxon>
        <taxon>Bacillaceae</taxon>
        <taxon>Alteribacillus</taxon>
    </lineage>
</organism>
<evidence type="ECO:0000256" key="2">
    <source>
        <dbReference type="ARBA" id="ARBA00004651"/>
    </source>
</evidence>
<evidence type="ECO:0000256" key="8">
    <source>
        <dbReference type="ARBA" id="ARBA00022777"/>
    </source>
</evidence>
<evidence type="ECO:0000256" key="1">
    <source>
        <dbReference type="ARBA" id="ARBA00000085"/>
    </source>
</evidence>
<dbReference type="AlphaFoldDB" id="A0A1I2DT32"/>
<gene>
    <name evidence="15" type="ORF">SAMN05192532_104295</name>
</gene>
<keyword evidence="7" id="KW-0547">Nucleotide-binding</keyword>
<keyword evidence="16" id="KW-1185">Reference proteome</keyword>
<evidence type="ECO:0000256" key="13">
    <source>
        <dbReference type="SAM" id="Phobius"/>
    </source>
</evidence>
<feature type="transmembrane region" description="Helical" evidence="13">
    <location>
        <begin position="37"/>
        <end position="57"/>
    </location>
</feature>
<dbReference type="GO" id="GO:0000155">
    <property type="term" value="F:phosphorelay sensor kinase activity"/>
    <property type="evidence" value="ECO:0007669"/>
    <property type="project" value="InterPro"/>
</dbReference>
<accession>A0A1I2DT32</accession>
<dbReference type="Gene3D" id="3.30.565.10">
    <property type="entry name" value="Histidine kinase-like ATPase, C-terminal domain"/>
    <property type="match status" value="1"/>
</dbReference>
<protein>
    <recommendedName>
        <fullName evidence="3">histidine kinase</fullName>
        <ecNumber evidence="3">2.7.13.3</ecNumber>
    </recommendedName>
</protein>
<dbReference type="PANTHER" id="PTHR45453:SF2">
    <property type="entry name" value="HISTIDINE KINASE"/>
    <property type="match status" value="1"/>
</dbReference>
<name>A0A1I2DT32_9BACI</name>
<dbReference type="PROSITE" id="PS50109">
    <property type="entry name" value="HIS_KIN"/>
    <property type="match status" value="1"/>
</dbReference>
<dbReference type="InterPro" id="IPR003594">
    <property type="entry name" value="HATPase_dom"/>
</dbReference>
<evidence type="ECO:0000256" key="6">
    <source>
        <dbReference type="ARBA" id="ARBA00022692"/>
    </source>
</evidence>
<keyword evidence="10 13" id="KW-1133">Transmembrane helix</keyword>
<dbReference type="SUPFAM" id="SSF55874">
    <property type="entry name" value="ATPase domain of HSP90 chaperone/DNA topoisomerase II/histidine kinase"/>
    <property type="match status" value="1"/>
</dbReference>
<sequence>MLVTYLVERKSWIMFFMGSQLLLLFVGYVDASISVSSLLYPVFLLSLLFVVFLLLRWRAETRFYRKLDQGEENVDVMELPEGRSPFELVVEKRLIQQGDKLQEITSDSKTTLEQEKDDLLSWIHEVKTPMTAMRLMIDRLQDNELKSGLYYEWLRIHLLLDQQLHQKRIPHMENDLYIEETSLKSIIFKEIKTLQSWCIQKGIGIDVDLDADSVLSDAKWLAFIIRQLLTNAVKYSEGSNIEITSYEKNNQVHLVIKDKGRGIDSKDLPRIFDKGFTSTWKHEDNTATGMGLYLAKKSAQSLLIKIEVVSKLEEGTTCTLLFPGKNEIIKLRSV</sequence>
<dbReference type="InterPro" id="IPR005467">
    <property type="entry name" value="His_kinase_dom"/>
</dbReference>
<feature type="transmembrane region" description="Helical" evidence="13">
    <location>
        <begin position="12"/>
        <end position="31"/>
    </location>
</feature>
<keyword evidence="12 13" id="KW-0472">Membrane</keyword>
<proteinExistence type="predicted"/>
<evidence type="ECO:0000256" key="11">
    <source>
        <dbReference type="ARBA" id="ARBA00023012"/>
    </source>
</evidence>
<dbReference type="SMART" id="SM00387">
    <property type="entry name" value="HATPase_c"/>
    <property type="match status" value="1"/>
</dbReference>
<dbReference type="Pfam" id="PF02518">
    <property type="entry name" value="HATPase_c"/>
    <property type="match status" value="1"/>
</dbReference>
<dbReference type="EMBL" id="FONT01000004">
    <property type="protein sequence ID" value="SFE83705.1"/>
    <property type="molecule type" value="Genomic_DNA"/>
</dbReference>
<keyword evidence="5" id="KW-0808">Transferase</keyword>
<dbReference type="GO" id="GO:0005886">
    <property type="term" value="C:plasma membrane"/>
    <property type="evidence" value="ECO:0007669"/>
    <property type="project" value="UniProtKB-SubCell"/>
</dbReference>
<dbReference type="RefSeq" id="WP_091661699.1">
    <property type="nucleotide sequence ID" value="NZ_FONT01000004.1"/>
</dbReference>
<feature type="domain" description="Histidine kinase" evidence="14">
    <location>
        <begin position="121"/>
        <end position="326"/>
    </location>
</feature>
<dbReference type="PANTHER" id="PTHR45453">
    <property type="entry name" value="PHOSPHATE REGULON SENSOR PROTEIN PHOR"/>
    <property type="match status" value="1"/>
</dbReference>
<dbReference type="InterPro" id="IPR003661">
    <property type="entry name" value="HisK_dim/P_dom"/>
</dbReference>
<dbReference type="OrthoDB" id="9780487at2"/>
<dbReference type="Proteomes" id="UP000199516">
    <property type="component" value="Unassembled WGS sequence"/>
</dbReference>
<evidence type="ECO:0000256" key="9">
    <source>
        <dbReference type="ARBA" id="ARBA00022840"/>
    </source>
</evidence>
<keyword evidence="6 13" id="KW-0812">Transmembrane</keyword>
<evidence type="ECO:0000313" key="16">
    <source>
        <dbReference type="Proteomes" id="UP000199516"/>
    </source>
</evidence>
<evidence type="ECO:0000259" key="14">
    <source>
        <dbReference type="PROSITE" id="PS50109"/>
    </source>
</evidence>
<evidence type="ECO:0000256" key="10">
    <source>
        <dbReference type="ARBA" id="ARBA00022989"/>
    </source>
</evidence>
<dbReference type="GO" id="GO:0005524">
    <property type="term" value="F:ATP binding"/>
    <property type="evidence" value="ECO:0007669"/>
    <property type="project" value="UniProtKB-KW"/>
</dbReference>